<dbReference type="EMBL" id="MK368614">
    <property type="protein sequence ID" value="QAU04329.1"/>
    <property type="molecule type" value="Genomic_DNA"/>
</dbReference>
<name>A0A513PWM1_9CAUD</name>
<dbReference type="Proteomes" id="UP000320660">
    <property type="component" value="Segment"/>
</dbReference>
<dbReference type="KEGG" id="vg:55613542"/>
<organism evidence="1 2">
    <name type="scientific">Vibrio phage 2 TSL-2019</name>
    <dbReference type="NCBI Taxonomy" id="2508172"/>
    <lineage>
        <taxon>Viruses</taxon>
        <taxon>Duplodnaviria</taxon>
        <taxon>Heunggongvirae</taxon>
        <taxon>Uroviricota</taxon>
        <taxon>Caudoviricetes</taxon>
        <taxon>Chimalliviridae</taxon>
        <taxon>Gorgonvirinae</taxon>
        <taxon>Aphroditevirus</taxon>
        <taxon>Aphroditevirus av2TSL2019</taxon>
    </lineage>
</organism>
<proteinExistence type="predicted"/>
<dbReference type="GeneID" id="55613542"/>
<dbReference type="Pfam" id="PF12699">
    <property type="entry name" value="phiKZ_IP"/>
    <property type="match status" value="1"/>
</dbReference>
<dbReference type="RefSeq" id="YP_009843276.1">
    <property type="nucleotide sequence ID" value="NC_048747.1"/>
</dbReference>
<dbReference type="InterPro" id="IPR024413">
    <property type="entry name" value="Phage_phiKZ_Orf92_int-head"/>
</dbReference>
<evidence type="ECO:0000313" key="1">
    <source>
        <dbReference type="EMBL" id="QAU04329.1"/>
    </source>
</evidence>
<accession>A0A513PWM1</accession>
<reference evidence="1 2" key="1">
    <citation type="submission" date="2019-01" db="EMBL/GenBank/DDBJ databases">
        <authorList>
            <person name="Le T.S."/>
            <person name="Kurtboke I."/>
        </authorList>
    </citation>
    <scope>NUCLEOTIDE SEQUENCE [LARGE SCALE GENOMIC DNA]</scope>
</reference>
<evidence type="ECO:0000313" key="2">
    <source>
        <dbReference type="Proteomes" id="UP000320660"/>
    </source>
</evidence>
<keyword evidence="2" id="KW-1185">Reference proteome</keyword>
<sequence>MPSEDVNNELAALSVVSSSELAEQAREGRDLVKLQDEITNAIDRVEAVKTVLGETEPKDVTQLFGNIMDRQLERVGVRSFGDKDEVAGVESLGMGLTPKRYLETRIAACESFLTEFMDWSRNITKRFYNEVLEQLVLMKDGHDTLTKRAKLLQTLVNDRKTVFKEGEITLGGANRVLLLNNKVPEDLQNQITRFVATTRAITSNFYRANQANTNEMISYFGGFAGLDEEAAIKRLLMLPGTLSKYQFKEAMFNIREQSNDIYQTRGSVKLLGDRQYINTFLVDRKERIDLEGVKSWIELYRKHETIKLEVQTRQDGEVTLPAFDQAQTDKAIRSVFSTLKDVEGLFKEGDRYLVDGSEYKKMLAMLSDVSWSESVKASIGDAFIALILARNNEQVRMRSDVVKYTTLVMNAILNVCEQSMEQP</sequence>
<protein>
    <submittedName>
        <fullName evidence="1">Uncharacterized protein</fullName>
    </submittedName>
</protein>